<keyword evidence="3" id="KW-1185">Reference proteome</keyword>
<evidence type="ECO:0000256" key="1">
    <source>
        <dbReference type="SAM" id="MobiDB-lite"/>
    </source>
</evidence>
<accession>A0A914UWR9</accession>
<reference evidence="4" key="1">
    <citation type="submission" date="2022-11" db="UniProtKB">
        <authorList>
            <consortium name="WormBaseParasite"/>
        </authorList>
    </citation>
    <scope>IDENTIFICATION</scope>
</reference>
<dbReference type="WBParaSite" id="PSAMB.scaffold1325size32967.g12591.t1">
    <property type="protein sequence ID" value="PSAMB.scaffold1325size32967.g12591.t1"/>
    <property type="gene ID" value="PSAMB.scaffold1325size32967.g12591"/>
</dbReference>
<feature type="chain" id="PRO_5036742383" evidence="2">
    <location>
        <begin position="17"/>
        <end position="564"/>
    </location>
</feature>
<keyword evidence="2" id="KW-0732">Signal</keyword>
<dbReference type="AlphaFoldDB" id="A0A914UWR9"/>
<name>A0A914UWR9_9BILA</name>
<feature type="signal peptide" evidence="2">
    <location>
        <begin position="1"/>
        <end position="16"/>
    </location>
</feature>
<proteinExistence type="predicted"/>
<dbReference type="Proteomes" id="UP000887566">
    <property type="component" value="Unplaced"/>
</dbReference>
<evidence type="ECO:0000256" key="2">
    <source>
        <dbReference type="SAM" id="SignalP"/>
    </source>
</evidence>
<organism evidence="3 4">
    <name type="scientific">Plectus sambesii</name>
    <dbReference type="NCBI Taxonomy" id="2011161"/>
    <lineage>
        <taxon>Eukaryota</taxon>
        <taxon>Metazoa</taxon>
        <taxon>Ecdysozoa</taxon>
        <taxon>Nematoda</taxon>
        <taxon>Chromadorea</taxon>
        <taxon>Plectida</taxon>
        <taxon>Plectina</taxon>
        <taxon>Plectoidea</taxon>
        <taxon>Plectidae</taxon>
        <taxon>Plectus</taxon>
    </lineage>
</organism>
<dbReference type="PANTHER" id="PTHR34311">
    <property type="entry name" value="PROTEIN CBG21698-RELATED"/>
    <property type="match status" value="1"/>
</dbReference>
<protein>
    <submittedName>
        <fullName evidence="4">Uncharacterized protein</fullName>
    </submittedName>
</protein>
<evidence type="ECO:0000313" key="3">
    <source>
        <dbReference type="Proteomes" id="UP000887566"/>
    </source>
</evidence>
<feature type="compositionally biased region" description="Basic and acidic residues" evidence="1">
    <location>
        <begin position="541"/>
        <end position="564"/>
    </location>
</feature>
<feature type="region of interest" description="Disordered" evidence="1">
    <location>
        <begin position="534"/>
        <end position="564"/>
    </location>
</feature>
<sequence length="564" mass="61939">MRALLVFVAVLASARSDILETDLLSESFLAAHPPPVNAAGGLPCVDSAFRSAQYGFNQALGINTDLDWTQATTISRAINNILTSGVDGLLSVCRARSQFYRHLGASYSQCINRYYLVGKGGSIIQAYTYVQIFNHLDFICNGGFEQAVNNWQCILRVNAMPNANACVNTFNATIHQDPNGLCPDASALLDCVRAPFAQFCGETVSWWACEDTRIGFVDYCNNLRCYVGGNSLEFVEYRGAGSSLSVNMWAVLIISVVAHLSTAQFPANSELFDFPTSVLEVELSSYASSAAATSVPCNQPLLNECQHTFNDDLGIQGVADWHDPAQLFSELGRIYTTGVAGVIKICNARIKFFQCLGETYDSCINPFTFIQEGFSLENSFAYMRAMHRLQFACGSGFQTGVQNYQCLNSVYNKTGAASALANCDQAFNQSIHEPAGQICSSLQSKKVLLCYQTQYQLFCSFSAAWYACEDIRSAVANLCPDLKCYVFTAPPQASVQQNDESNHGISPRFDAETLERSHDLGFVQRSIFQSLPELTPEQEEVEQKKAASIAEEAKRQRDGVSDRL</sequence>
<evidence type="ECO:0000313" key="4">
    <source>
        <dbReference type="WBParaSite" id="PSAMB.scaffold1325size32967.g12591.t1"/>
    </source>
</evidence>